<dbReference type="InterPro" id="IPR001509">
    <property type="entry name" value="Epimerase_deHydtase"/>
</dbReference>
<organism evidence="3 4">
    <name type="scientific">Rossellomorea vietnamensis</name>
    <dbReference type="NCBI Taxonomy" id="218284"/>
    <lineage>
        <taxon>Bacteria</taxon>
        <taxon>Bacillati</taxon>
        <taxon>Bacillota</taxon>
        <taxon>Bacilli</taxon>
        <taxon>Bacillales</taxon>
        <taxon>Bacillaceae</taxon>
        <taxon>Rossellomorea</taxon>
    </lineage>
</organism>
<evidence type="ECO:0000256" key="1">
    <source>
        <dbReference type="ARBA" id="ARBA00007637"/>
    </source>
</evidence>
<sequence>MKALVTGGAGFIGSHLVDSLVARGYSVHIVDNLSSGKGEYLNPSATFHELDISSRDAHRLIISEKPEYIFHLAAQADVSRSTACPLADMQSNLAGTINLLDACRYTPVKNFVFSSTSAVYGNAHSELIDESHPPSPISFYGLSKLTAEHYIKLYHDTFKIPYTILRYGNVYGPRQTSKGEGGVIAVFLEKLKKQEPLKINGDGLQTRDYIYVQDVVEANIAASLKEKHMTLQVSTGEKTSILQIIDLLKKYHKDEFHSFHASDRPGDIKHSCLDNTLSKQELGWKPDYSFAKGMKETYLSHSL</sequence>
<dbReference type="SUPFAM" id="SSF51735">
    <property type="entry name" value="NAD(P)-binding Rossmann-fold domains"/>
    <property type="match status" value="1"/>
</dbReference>
<dbReference type="GeneID" id="77236556"/>
<dbReference type="AlphaFoldDB" id="A0A6I6UHC1"/>
<dbReference type="Proteomes" id="UP000465062">
    <property type="component" value="Chromosome"/>
</dbReference>
<accession>A0A6I6UHC1</accession>
<evidence type="ECO:0000259" key="2">
    <source>
        <dbReference type="Pfam" id="PF01370"/>
    </source>
</evidence>
<dbReference type="Pfam" id="PF01370">
    <property type="entry name" value="Epimerase"/>
    <property type="match status" value="1"/>
</dbReference>
<dbReference type="EMBL" id="CP047394">
    <property type="protein sequence ID" value="QHE61368.1"/>
    <property type="molecule type" value="Genomic_DNA"/>
</dbReference>
<comment type="similarity">
    <text evidence="1">Belongs to the NAD(P)-dependent epimerase/dehydratase family.</text>
</comment>
<proteinExistence type="inferred from homology"/>
<dbReference type="KEGG" id="bvq:FHE72_10245"/>
<dbReference type="PANTHER" id="PTHR43000">
    <property type="entry name" value="DTDP-D-GLUCOSE 4,6-DEHYDRATASE-RELATED"/>
    <property type="match status" value="1"/>
</dbReference>
<dbReference type="Gene3D" id="3.40.50.720">
    <property type="entry name" value="NAD(P)-binding Rossmann-like Domain"/>
    <property type="match status" value="1"/>
</dbReference>
<dbReference type="RefSeq" id="WP_034760044.1">
    <property type="nucleotide sequence ID" value="NZ_CCDN010000001.1"/>
</dbReference>
<evidence type="ECO:0000313" key="3">
    <source>
        <dbReference type="EMBL" id="QHE61368.1"/>
    </source>
</evidence>
<feature type="domain" description="NAD-dependent epimerase/dehydratase" evidence="2">
    <location>
        <begin position="3"/>
        <end position="225"/>
    </location>
</feature>
<protein>
    <submittedName>
        <fullName evidence="3">NAD-dependent epimerase/dehydratase family protein</fullName>
    </submittedName>
</protein>
<dbReference type="InterPro" id="IPR036291">
    <property type="entry name" value="NAD(P)-bd_dom_sf"/>
</dbReference>
<evidence type="ECO:0000313" key="4">
    <source>
        <dbReference type="Proteomes" id="UP000465062"/>
    </source>
</evidence>
<gene>
    <name evidence="3" type="ORF">FHE72_10245</name>
</gene>
<reference evidence="3 4" key="1">
    <citation type="submission" date="2019-06" db="EMBL/GenBank/DDBJ databases">
        <title>An operon consisting of a P-type ATPase gene and a transcriptional regular gene given the different cadmium resistance in Bacillus vietamensis 151-6 and Bacillus marisflavi 151-25.</title>
        <authorList>
            <person name="Yu X."/>
        </authorList>
    </citation>
    <scope>NUCLEOTIDE SEQUENCE [LARGE SCALE GENOMIC DNA]</scope>
    <source>
        <strain evidence="3 4">151-6</strain>
    </source>
</reference>
<name>A0A6I6UHC1_9BACI</name>
<dbReference type="Gene3D" id="3.90.25.10">
    <property type="entry name" value="UDP-galactose 4-epimerase, domain 1"/>
    <property type="match status" value="1"/>
</dbReference>